<protein>
    <submittedName>
        <fullName evidence="2">Uncharacterized protein</fullName>
    </submittedName>
</protein>
<evidence type="ECO:0000313" key="3">
    <source>
        <dbReference type="Proteomes" id="UP000183567"/>
    </source>
</evidence>
<organism evidence="2 3">
    <name type="scientific">Rhizopogon vesiculosus</name>
    <dbReference type="NCBI Taxonomy" id="180088"/>
    <lineage>
        <taxon>Eukaryota</taxon>
        <taxon>Fungi</taxon>
        <taxon>Dikarya</taxon>
        <taxon>Basidiomycota</taxon>
        <taxon>Agaricomycotina</taxon>
        <taxon>Agaricomycetes</taxon>
        <taxon>Agaricomycetidae</taxon>
        <taxon>Boletales</taxon>
        <taxon>Suillineae</taxon>
        <taxon>Rhizopogonaceae</taxon>
        <taxon>Rhizopogon</taxon>
    </lineage>
</organism>
<feature type="region of interest" description="Disordered" evidence="1">
    <location>
        <begin position="1"/>
        <end position="50"/>
    </location>
</feature>
<feature type="compositionally biased region" description="Polar residues" evidence="1">
    <location>
        <begin position="9"/>
        <end position="28"/>
    </location>
</feature>
<evidence type="ECO:0000313" key="2">
    <source>
        <dbReference type="EMBL" id="OJA20033.1"/>
    </source>
</evidence>
<accession>A0A1J8R314</accession>
<name>A0A1J8R314_9AGAM</name>
<sequence length="93" mass="10020">MTIRPASLSGISLSETMQDTRKPSQLPSSPDVKSDWEDSYDDPPQHSTQNVSELLPIGLSVKLITDYFCPSLAAGTSCLYAGHSNGVPIIFAH</sequence>
<keyword evidence="3" id="KW-1185">Reference proteome</keyword>
<dbReference type="OrthoDB" id="10543359at2759"/>
<dbReference type="AlphaFoldDB" id="A0A1J8R314"/>
<dbReference type="Proteomes" id="UP000183567">
    <property type="component" value="Unassembled WGS sequence"/>
</dbReference>
<gene>
    <name evidence="2" type="ORF">AZE42_04458</name>
</gene>
<reference evidence="2 3" key="1">
    <citation type="submission" date="2016-03" db="EMBL/GenBank/DDBJ databases">
        <title>Comparative genomics of the ectomycorrhizal sister species Rhizopogon vinicolor and Rhizopogon vesiculosus (Basidiomycota: Boletales) reveals a divergence of the mating type B locus.</title>
        <authorList>
            <person name="Mujic A.B."/>
            <person name="Kuo A."/>
            <person name="Tritt A."/>
            <person name="Lipzen A."/>
            <person name="Chen C."/>
            <person name="Johnson J."/>
            <person name="Sharma A."/>
            <person name="Barry K."/>
            <person name="Grigoriev I.V."/>
            <person name="Spatafora J.W."/>
        </authorList>
    </citation>
    <scope>NUCLEOTIDE SEQUENCE [LARGE SCALE GENOMIC DNA]</scope>
    <source>
        <strain evidence="2 3">AM-OR11-056</strain>
    </source>
</reference>
<evidence type="ECO:0000256" key="1">
    <source>
        <dbReference type="SAM" id="MobiDB-lite"/>
    </source>
</evidence>
<comment type="caution">
    <text evidence="2">The sequence shown here is derived from an EMBL/GenBank/DDBJ whole genome shotgun (WGS) entry which is preliminary data.</text>
</comment>
<proteinExistence type="predicted"/>
<dbReference type="EMBL" id="LVVM01000747">
    <property type="protein sequence ID" value="OJA20033.1"/>
    <property type="molecule type" value="Genomic_DNA"/>
</dbReference>